<dbReference type="KEGG" id="blac:94345727"/>
<dbReference type="RefSeq" id="XP_067817341.1">
    <property type="nucleotide sequence ID" value="XM_067960056.1"/>
</dbReference>
<accession>A0A976FJC0</accession>
<dbReference type="GO" id="GO:0005881">
    <property type="term" value="C:cytoplasmic microtubule"/>
    <property type="evidence" value="ECO:0007669"/>
    <property type="project" value="TreeGrafter"/>
</dbReference>
<comment type="subcellular location">
    <subcellularLocation>
        <location evidence="1">Cytoplasm</location>
        <location evidence="1">Cytoskeleton</location>
    </subcellularLocation>
</comment>
<dbReference type="SUPFAM" id="SSF48371">
    <property type="entry name" value="ARM repeat"/>
    <property type="match status" value="1"/>
</dbReference>
<dbReference type="InterPro" id="IPR024395">
    <property type="entry name" value="CLASP_N_dom"/>
</dbReference>
<evidence type="ECO:0000256" key="6">
    <source>
        <dbReference type="SAM" id="MobiDB-lite"/>
    </source>
</evidence>
<dbReference type="InterPro" id="IPR021133">
    <property type="entry name" value="HEAT_type_2"/>
</dbReference>
<dbReference type="GO" id="GO:1902903">
    <property type="term" value="P:regulation of supramolecular fiber organization"/>
    <property type="evidence" value="ECO:0007669"/>
    <property type="project" value="UniProtKB-ARBA"/>
</dbReference>
<feature type="compositionally biased region" description="Polar residues" evidence="6">
    <location>
        <begin position="1065"/>
        <end position="1080"/>
    </location>
</feature>
<dbReference type="Pfam" id="PF21040">
    <property type="entry name" value="CEP104-like_TOG"/>
    <property type="match status" value="2"/>
</dbReference>
<dbReference type="PROSITE" id="PS50077">
    <property type="entry name" value="HEAT_REPEAT"/>
    <property type="match status" value="1"/>
</dbReference>
<evidence type="ECO:0000259" key="7">
    <source>
        <dbReference type="SMART" id="SM01349"/>
    </source>
</evidence>
<dbReference type="InterPro" id="IPR016024">
    <property type="entry name" value="ARM-type_fold"/>
</dbReference>
<feature type="compositionally biased region" description="Low complexity" evidence="6">
    <location>
        <begin position="689"/>
        <end position="708"/>
    </location>
</feature>
<dbReference type="GeneID" id="94345727"/>
<dbReference type="GO" id="GO:0008017">
    <property type="term" value="F:microtubule binding"/>
    <property type="evidence" value="ECO:0007669"/>
    <property type="project" value="TreeGrafter"/>
</dbReference>
<dbReference type="PANTHER" id="PTHR21567:SF9">
    <property type="entry name" value="CLIP-ASSOCIATING PROTEIN"/>
    <property type="match status" value="1"/>
</dbReference>
<proteinExistence type="predicted"/>
<organism evidence="8 9">
    <name type="scientific">Bremia lactucae</name>
    <name type="common">Lettuce downy mildew</name>
    <dbReference type="NCBI Taxonomy" id="4779"/>
    <lineage>
        <taxon>Eukaryota</taxon>
        <taxon>Sar</taxon>
        <taxon>Stramenopiles</taxon>
        <taxon>Oomycota</taxon>
        <taxon>Peronosporomycetes</taxon>
        <taxon>Peronosporales</taxon>
        <taxon>Peronosporaceae</taxon>
        <taxon>Bremia</taxon>
    </lineage>
</organism>
<dbReference type="EMBL" id="SHOA02000013">
    <property type="protein sequence ID" value="TDH67842.1"/>
    <property type="molecule type" value="Genomic_DNA"/>
</dbReference>
<sequence length="1370" mass="153142">METVTLLGSKGCKLAIKQRLAGILGLLKQLQRHEIDPESFSIHISHVLPCLRDHNSKVALGALEILELLVSRVPESTLRLYAKQLWASLEERLGDSKLLVRKKAVDVIVEVSIVLDVNLVLDKLKDFMKHKNWRAREQSLHAVWRCLEKHNLFEERHEELLDDVLKLLEDSSKDVRDASVSALEKFYAFLGSSLLRNLEHKKIRTAHMKTLTDRFRQIQSNSLTMPLSGAASTRSDIFPQKLSSIVSSPELQASSSSSMARYLASVRTRKMKEAKTVDANASEAQSLSHKSSTSSQVVNSEVLRHLSGNDISEKEITRELNAIFDKLELENSWDIRVIGLKLLQELASRCSKASNSGCALSILTQGLCPIRERLCLQVSDLRSSVSREACETIQTLANTLRDEFNAHAETCLENLLKATCVSIQVVSTSADTTIKIIITSTSYGFPRSRNQVLRCNAVSYLTLTLQKWSISFLSKHSELFVPIMPAILQDALGDVRAQSRKCYWSFHYLFPEEAKNIFHRLDRSTQKNLSDDPSRLTAKMTRPKEFSSMNSLLDFSSQNTYCLAIREPLLAPSSKSVPVAVNSVVFCDEGQHTCKSDEATNEKLPRRVLGEIPASIGKENNAQLCRMLPQGPMRIGPTVRADSPLSKNNIDMVDEVKSYAASGPLRVWSAPRTSQLMNATAENMNALRQAPSKSGSQTSSQHQSSKAQRVQLTAESYDPALMEINEVEVGPKRLPILSMPPPTASSASSSKANIPHEEFRDRAKTNTTLKKSERPRAMSWPETDLLENAIRNIEDKTWSTRLEAAECIGKFLQERVNQRQSDGSEDDKFYGQIFHAFIEHLSDSHHRVSQEVLKNLPQLLKLSHDSQRLLPQLKLILPKLFQKFIDTKESTRAAAKESLEYIAIMVDSSTLAAILISMLGYGSNMKVKAAMCHFLREVLPGAEGYMKAGTNGSHVKAFLLKIAQLMNTDVPVSVSSACGELVSAAAQLYGSEMEEALGLLSPNKRSTVIKVLKSKNIVFKPERLESSLATASHYTQLQEADKNIEDVAPPAINLEKSRKRAEAPSVNSSSSTRQTNQKRINTLPEKNAPHSARSPLRSIKSEVINRVNASLIEKVSLFSPVEASMDKHGLQLEEILCLLEQNDLSAMDLKRTLFKTLHLIEAGVPETWDRCYGRLLLLLLDTSTEENLSALQVLHRLVICQPTRAQLFFDLLLQRLTDAMVDQGDEACHLMERILFKVVTSSSDYEQTLLTLLSLDSCEEPPQMQVVLRLIKGCLRTSECGNPRNMAFMRNNKVTSRLFSVITRCLGHTSSSVRKCTVDCLVAFYFATKDDSSIVSKFLAELNNTQRRLVEIFIERAKIEQQHIGGLSLR</sequence>
<feature type="domain" description="TOG" evidence="7">
    <location>
        <begin position="1"/>
        <end position="224"/>
    </location>
</feature>
<dbReference type="PANTHER" id="PTHR21567">
    <property type="entry name" value="CLASP"/>
    <property type="match status" value="1"/>
</dbReference>
<evidence type="ECO:0000256" key="3">
    <source>
        <dbReference type="ARBA" id="ARBA00022737"/>
    </source>
</evidence>
<feature type="compositionally biased region" description="Basic and acidic residues" evidence="6">
    <location>
        <begin position="754"/>
        <end position="776"/>
    </location>
</feature>
<dbReference type="OrthoDB" id="46159at2759"/>
<keyword evidence="2" id="KW-0963">Cytoplasm</keyword>
<dbReference type="InterPro" id="IPR034085">
    <property type="entry name" value="TOG"/>
</dbReference>
<dbReference type="Pfam" id="PF12348">
    <property type="entry name" value="CLASP_N"/>
    <property type="match status" value="1"/>
</dbReference>
<keyword evidence="4" id="KW-0206">Cytoskeleton</keyword>
<feature type="region of interest" description="Disordered" evidence="6">
    <location>
        <begin position="688"/>
        <end position="711"/>
    </location>
</feature>
<reference evidence="8 9" key="1">
    <citation type="journal article" date="2021" name="Genome Biol.">
        <title>AFLAP: assembly-free linkage analysis pipeline using k-mers from genome sequencing data.</title>
        <authorList>
            <person name="Fletcher K."/>
            <person name="Zhang L."/>
            <person name="Gil J."/>
            <person name="Han R."/>
            <person name="Cavanaugh K."/>
            <person name="Michelmore R."/>
        </authorList>
    </citation>
    <scope>NUCLEOTIDE SEQUENCE [LARGE SCALE GENOMIC DNA]</scope>
    <source>
        <strain evidence="8 9">SF5</strain>
    </source>
</reference>
<dbReference type="Proteomes" id="UP000294530">
    <property type="component" value="Unassembled WGS sequence"/>
</dbReference>
<gene>
    <name evidence="8" type="ORF">CCR75_001955</name>
</gene>
<keyword evidence="9" id="KW-1185">Reference proteome</keyword>
<evidence type="ECO:0000256" key="5">
    <source>
        <dbReference type="PROSITE-ProRule" id="PRU00103"/>
    </source>
</evidence>
<evidence type="ECO:0000256" key="4">
    <source>
        <dbReference type="ARBA" id="ARBA00023212"/>
    </source>
</evidence>
<evidence type="ECO:0000256" key="1">
    <source>
        <dbReference type="ARBA" id="ARBA00004245"/>
    </source>
</evidence>
<keyword evidence="3" id="KW-0677">Repeat</keyword>
<feature type="region of interest" description="Disordered" evidence="6">
    <location>
        <begin position="1053"/>
        <end position="1095"/>
    </location>
</feature>
<feature type="region of interest" description="Disordered" evidence="6">
    <location>
        <begin position="738"/>
        <end position="777"/>
    </location>
</feature>
<feature type="domain" description="TOG" evidence="7">
    <location>
        <begin position="768"/>
        <end position="1022"/>
    </location>
</feature>
<dbReference type="GO" id="GO:0031110">
    <property type="term" value="P:regulation of microtubule polymerization or depolymerization"/>
    <property type="evidence" value="ECO:0007669"/>
    <property type="project" value="UniProtKB-ARBA"/>
</dbReference>
<dbReference type="Gene3D" id="1.25.10.10">
    <property type="entry name" value="Leucine-rich Repeat Variant"/>
    <property type="match status" value="4"/>
</dbReference>
<evidence type="ECO:0000256" key="2">
    <source>
        <dbReference type="ARBA" id="ARBA00022490"/>
    </source>
</evidence>
<dbReference type="SMART" id="SM01349">
    <property type="entry name" value="TOG"/>
    <property type="match status" value="3"/>
</dbReference>
<feature type="domain" description="TOG" evidence="7">
    <location>
        <begin position="310"/>
        <end position="542"/>
    </location>
</feature>
<comment type="caution">
    <text evidence="8">The sequence shown here is derived from an EMBL/GenBank/DDBJ whole genome shotgun (WGS) entry which is preliminary data.</text>
</comment>
<dbReference type="GO" id="GO:0000278">
    <property type="term" value="P:mitotic cell cycle"/>
    <property type="evidence" value="ECO:0007669"/>
    <property type="project" value="UniProtKB-ARBA"/>
</dbReference>
<name>A0A976FJC0_BRELC</name>
<protein>
    <recommendedName>
        <fullName evidence="7">TOG domain-containing protein</fullName>
    </recommendedName>
</protein>
<evidence type="ECO:0000313" key="8">
    <source>
        <dbReference type="EMBL" id="TDH67842.1"/>
    </source>
</evidence>
<evidence type="ECO:0000313" key="9">
    <source>
        <dbReference type="Proteomes" id="UP000294530"/>
    </source>
</evidence>
<dbReference type="GO" id="GO:0000226">
    <property type="term" value="P:microtubule cytoskeleton organization"/>
    <property type="evidence" value="ECO:0007669"/>
    <property type="project" value="TreeGrafter"/>
</dbReference>
<feature type="repeat" description="HEAT" evidence="5">
    <location>
        <begin position="160"/>
        <end position="198"/>
    </location>
</feature>
<dbReference type="InterPro" id="IPR011989">
    <property type="entry name" value="ARM-like"/>
</dbReference>
<dbReference type="GO" id="GO:0005819">
    <property type="term" value="C:spindle"/>
    <property type="evidence" value="ECO:0007669"/>
    <property type="project" value="UniProtKB-ARBA"/>
</dbReference>